<dbReference type="GO" id="GO:0016020">
    <property type="term" value="C:membrane"/>
    <property type="evidence" value="ECO:0007669"/>
    <property type="project" value="UniProtKB-SubCell"/>
</dbReference>
<evidence type="ECO:0000313" key="11">
    <source>
        <dbReference type="EMBL" id="MBC5732389.1"/>
    </source>
</evidence>
<dbReference type="InterPro" id="IPR026579">
    <property type="entry name" value="FtsQ"/>
</dbReference>
<reference evidence="11" key="1">
    <citation type="submission" date="2020-08" db="EMBL/GenBank/DDBJ databases">
        <title>Genome public.</title>
        <authorList>
            <person name="Liu C."/>
            <person name="Sun Q."/>
        </authorList>
    </citation>
    <scope>NUCLEOTIDE SEQUENCE</scope>
    <source>
        <strain evidence="11">NSJ-51</strain>
    </source>
</reference>
<proteinExistence type="predicted"/>
<feature type="compositionally biased region" description="Polar residues" evidence="8">
    <location>
        <begin position="272"/>
        <end position="289"/>
    </location>
</feature>
<feature type="domain" description="POTRA" evidence="10">
    <location>
        <begin position="41"/>
        <end position="110"/>
    </location>
</feature>
<comment type="subcellular location">
    <subcellularLocation>
        <location evidence="1">Membrane</location>
    </subcellularLocation>
</comment>
<gene>
    <name evidence="11" type="ORF">H8S57_01435</name>
</gene>
<dbReference type="Proteomes" id="UP000661435">
    <property type="component" value="Unassembled WGS sequence"/>
</dbReference>
<evidence type="ECO:0000256" key="4">
    <source>
        <dbReference type="ARBA" id="ARBA00022692"/>
    </source>
</evidence>
<keyword evidence="4 9" id="KW-0812">Transmembrane</keyword>
<evidence type="ECO:0000256" key="3">
    <source>
        <dbReference type="ARBA" id="ARBA00022618"/>
    </source>
</evidence>
<dbReference type="Gene3D" id="3.10.20.310">
    <property type="entry name" value="membrane protein fhac"/>
    <property type="match status" value="1"/>
</dbReference>
<keyword evidence="2" id="KW-1003">Cell membrane</keyword>
<evidence type="ECO:0000256" key="8">
    <source>
        <dbReference type="SAM" id="MobiDB-lite"/>
    </source>
</evidence>
<dbReference type="InterPro" id="IPR013685">
    <property type="entry name" value="POTRA_FtsQ_type"/>
</dbReference>
<protein>
    <submittedName>
        <fullName evidence="11">FtsQ-type POTRA domain-containing protein</fullName>
    </submittedName>
</protein>
<dbReference type="RefSeq" id="WP_186906288.1">
    <property type="nucleotide sequence ID" value="NZ_JACOPP010000001.1"/>
</dbReference>
<dbReference type="GO" id="GO:0090529">
    <property type="term" value="P:cell septum assembly"/>
    <property type="evidence" value="ECO:0007669"/>
    <property type="project" value="InterPro"/>
</dbReference>
<dbReference type="PANTHER" id="PTHR35851:SF1">
    <property type="entry name" value="CELL DIVISION PROTEIN FTSQ"/>
    <property type="match status" value="1"/>
</dbReference>
<keyword evidence="5 9" id="KW-1133">Transmembrane helix</keyword>
<dbReference type="PANTHER" id="PTHR35851">
    <property type="entry name" value="CELL DIVISION PROTEIN FTSQ"/>
    <property type="match status" value="1"/>
</dbReference>
<dbReference type="AlphaFoldDB" id="A0A8J6JCX8"/>
<accession>A0A8J6JCX8</accession>
<sequence length="289" mass="31622">MAARRNRHGRRRNRGRFGFLYKLLSALLIFAALLVGCVVFFRVNTVVVSGNSRYAEAEVIQSSGVEQGDNLFALNKYQISRQIYTQLPYVDEVSIHRKLPDTLLIQVTESYPVAALCAGGEYWLLDARCKLLERGDASLAQGKAEVLGLTPLAPAVGTPLAVDQSQQDKLASLKSLLSAIQARGMTGSVTAFIDLRSDNEIRFGYGADLTVVMPMNDDFTDRTYALKRALETMDERGVARTGTLDLTYGEGEARLLPERWLPASETAAETPEPSSTPETGLDTQGDTPT</sequence>
<evidence type="ECO:0000256" key="5">
    <source>
        <dbReference type="ARBA" id="ARBA00022989"/>
    </source>
</evidence>
<evidence type="ECO:0000256" key="7">
    <source>
        <dbReference type="ARBA" id="ARBA00023306"/>
    </source>
</evidence>
<evidence type="ECO:0000256" key="9">
    <source>
        <dbReference type="SAM" id="Phobius"/>
    </source>
</evidence>
<comment type="caution">
    <text evidence="11">The sequence shown here is derived from an EMBL/GenBank/DDBJ whole genome shotgun (WGS) entry which is preliminary data.</text>
</comment>
<name>A0A8J6JCX8_9FIRM</name>
<keyword evidence="6 9" id="KW-0472">Membrane</keyword>
<feature type="region of interest" description="Disordered" evidence="8">
    <location>
        <begin position="257"/>
        <end position="289"/>
    </location>
</feature>
<evidence type="ECO:0000313" key="12">
    <source>
        <dbReference type="Proteomes" id="UP000661435"/>
    </source>
</evidence>
<feature type="transmembrane region" description="Helical" evidence="9">
    <location>
        <begin position="20"/>
        <end position="41"/>
    </location>
</feature>
<dbReference type="InterPro" id="IPR034746">
    <property type="entry name" value="POTRA"/>
</dbReference>
<keyword evidence="3" id="KW-0132">Cell division</keyword>
<dbReference type="EMBL" id="JACOPP010000001">
    <property type="protein sequence ID" value="MBC5732389.1"/>
    <property type="molecule type" value="Genomic_DNA"/>
</dbReference>
<dbReference type="PROSITE" id="PS51779">
    <property type="entry name" value="POTRA"/>
    <property type="match status" value="1"/>
</dbReference>
<evidence type="ECO:0000259" key="10">
    <source>
        <dbReference type="PROSITE" id="PS51779"/>
    </source>
</evidence>
<evidence type="ECO:0000256" key="1">
    <source>
        <dbReference type="ARBA" id="ARBA00004370"/>
    </source>
</evidence>
<organism evidence="11 12">
    <name type="scientific">Lawsonibacter hominis</name>
    <dbReference type="NCBI Taxonomy" id="2763053"/>
    <lineage>
        <taxon>Bacteria</taxon>
        <taxon>Bacillati</taxon>
        <taxon>Bacillota</taxon>
        <taxon>Clostridia</taxon>
        <taxon>Eubacteriales</taxon>
        <taxon>Oscillospiraceae</taxon>
        <taxon>Lawsonibacter</taxon>
    </lineage>
</organism>
<evidence type="ECO:0000256" key="2">
    <source>
        <dbReference type="ARBA" id="ARBA00022475"/>
    </source>
</evidence>
<dbReference type="Pfam" id="PF08478">
    <property type="entry name" value="POTRA_1"/>
    <property type="match status" value="1"/>
</dbReference>
<keyword evidence="12" id="KW-1185">Reference proteome</keyword>
<evidence type="ECO:0000256" key="6">
    <source>
        <dbReference type="ARBA" id="ARBA00023136"/>
    </source>
</evidence>
<keyword evidence="7" id="KW-0131">Cell cycle</keyword>